<evidence type="ECO:0000313" key="2">
    <source>
        <dbReference type="EMBL" id="MPR01485.1"/>
    </source>
</evidence>
<reference evidence="2 4" key="2">
    <citation type="journal article" date="2020" name="Int. J. Syst. Evol. Microbiol.">
        <title>Pseudomonas kitaguniensis sp. nov., a pathogen causing bacterial rot of Welsh onion in Japan.</title>
        <authorList>
            <person name="Sawada H."/>
            <person name="Fujikawa T."/>
            <person name="Nishiwaki Y."/>
            <person name="Horita H."/>
        </authorList>
    </citation>
    <scope>NUCLEOTIDE SEQUENCE [LARGE SCALE GENOMIC DNA]</scope>
    <source>
        <strain evidence="2 4">MAFF 212408</strain>
    </source>
</reference>
<dbReference type="AlphaFoldDB" id="A0A5N7JV38"/>
<comment type="caution">
    <text evidence="1">The sequence shown here is derived from an EMBL/GenBank/DDBJ whole genome shotgun (WGS) entry which is preliminary data.</text>
</comment>
<proteinExistence type="predicted"/>
<organism evidence="1 3">
    <name type="scientific">Pseudomonas kitaguniensis</name>
    <dbReference type="NCBI Taxonomy" id="2607908"/>
    <lineage>
        <taxon>Bacteria</taxon>
        <taxon>Pseudomonadati</taxon>
        <taxon>Pseudomonadota</taxon>
        <taxon>Gammaproteobacteria</taxon>
        <taxon>Pseudomonadales</taxon>
        <taxon>Pseudomonadaceae</taxon>
        <taxon>Pseudomonas</taxon>
    </lineage>
</organism>
<dbReference type="EMBL" id="VUAZ01000021">
    <property type="protein sequence ID" value="MPR01485.1"/>
    <property type="molecule type" value="Genomic_DNA"/>
</dbReference>
<name>A0A5N7JV38_9PSED</name>
<sequence>MNADARVLSNLYRQQIRSEKNLDQISADIPNIERSEDTTMFLEFLNEEKSRLVNNFAVSSTYLSYKHETVKSAINVV</sequence>
<gene>
    <name evidence="2" type="ORF">F0169_04960</name>
    <name evidence="1" type="ORF">F0170_15435</name>
</gene>
<reference evidence="2 4" key="3">
    <citation type="journal article" date="2023" name="Plant Pathol.">
        <title>Dismantling and reorganizing Pseudomonas marginalis sensu#lato.</title>
        <authorList>
            <person name="Sawada H."/>
            <person name="Fujikawa T."/>
            <person name="Satou M."/>
        </authorList>
    </citation>
    <scope>NUCLEOTIDE SEQUENCE [LARGE SCALE GENOMIC DNA]</scope>
    <source>
        <strain evidence="2 4">MAFF 212408</strain>
    </source>
</reference>
<evidence type="ECO:0000313" key="4">
    <source>
        <dbReference type="Proteomes" id="UP000326112"/>
    </source>
</evidence>
<dbReference type="EMBL" id="VUBA01000089">
    <property type="protein sequence ID" value="MPQ85258.1"/>
    <property type="molecule type" value="Genomic_DNA"/>
</dbReference>
<reference evidence="1 3" key="1">
    <citation type="submission" date="2019-09" db="EMBL/GenBank/DDBJ databases">
        <title>The draft genomes of Allium pathogen Pseudomonas sp.</title>
        <authorList>
            <person name="Fujikawa T."/>
            <person name="Sawada H."/>
        </authorList>
    </citation>
    <scope>NUCLEOTIDE SEQUENCE [LARGE SCALE GENOMIC DNA]</scope>
    <source>
        <strain evidence="1 3">MAFF 730085</strain>
    </source>
</reference>
<dbReference type="RefSeq" id="WP_058411460.1">
    <property type="nucleotide sequence ID" value="NZ_JBLZPT010000002.1"/>
</dbReference>
<accession>A0A5N7JV38</accession>
<dbReference type="Proteomes" id="UP000326112">
    <property type="component" value="Unassembled WGS sequence"/>
</dbReference>
<dbReference type="Proteomes" id="UP000325438">
    <property type="component" value="Unassembled WGS sequence"/>
</dbReference>
<evidence type="ECO:0000313" key="1">
    <source>
        <dbReference type="EMBL" id="MPQ85258.1"/>
    </source>
</evidence>
<keyword evidence="4" id="KW-1185">Reference proteome</keyword>
<evidence type="ECO:0000313" key="3">
    <source>
        <dbReference type="Proteomes" id="UP000325438"/>
    </source>
</evidence>
<protein>
    <submittedName>
        <fullName evidence="1">Uncharacterized protein</fullName>
    </submittedName>
</protein>